<comment type="caution">
    <text evidence="2">The sequence shown here is derived from an EMBL/GenBank/DDBJ whole genome shotgun (WGS) entry which is preliminary data.</text>
</comment>
<feature type="transmembrane region" description="Helical" evidence="1">
    <location>
        <begin position="610"/>
        <end position="628"/>
    </location>
</feature>
<protein>
    <recommendedName>
        <fullName evidence="4">Gustatory receptor</fullName>
    </recommendedName>
</protein>
<reference evidence="2" key="1">
    <citation type="submission" date="2013-05" db="EMBL/GenBank/DDBJ databases">
        <authorList>
            <person name="Yim A.K.Y."/>
            <person name="Chan T.F."/>
            <person name="Ji K.M."/>
            <person name="Liu X.Y."/>
            <person name="Zhou J.W."/>
            <person name="Li R.Q."/>
            <person name="Yang K.Y."/>
            <person name="Li J."/>
            <person name="Li M."/>
            <person name="Law P.T.W."/>
            <person name="Wu Y.L."/>
            <person name="Cai Z.L."/>
            <person name="Qin H."/>
            <person name="Bao Y."/>
            <person name="Leung R.K.K."/>
            <person name="Ng P.K.S."/>
            <person name="Zou J."/>
            <person name="Zhong X.J."/>
            <person name="Ran P.X."/>
            <person name="Zhong N.S."/>
            <person name="Liu Z.G."/>
            <person name="Tsui S.K.W."/>
        </authorList>
    </citation>
    <scope>NUCLEOTIDE SEQUENCE</scope>
    <source>
        <strain evidence="2">Derf</strain>
        <tissue evidence="2">Whole organism</tissue>
    </source>
</reference>
<evidence type="ECO:0008006" key="4">
    <source>
        <dbReference type="Google" id="ProtNLM"/>
    </source>
</evidence>
<evidence type="ECO:0000313" key="2">
    <source>
        <dbReference type="EMBL" id="KAH9494095.1"/>
    </source>
</evidence>
<feature type="transmembrane region" description="Helical" evidence="1">
    <location>
        <begin position="239"/>
        <end position="257"/>
    </location>
</feature>
<dbReference type="EMBL" id="ASGP02000008">
    <property type="protein sequence ID" value="KAH9494095.1"/>
    <property type="molecule type" value="Genomic_DNA"/>
</dbReference>
<evidence type="ECO:0000313" key="3">
    <source>
        <dbReference type="Proteomes" id="UP000790347"/>
    </source>
</evidence>
<reference evidence="2" key="2">
    <citation type="journal article" date="2022" name="Res Sq">
        <title>Comparative Genomics Reveals Insights into the Divergent Evolution of Astigmatic Mites and Household Pest Adaptations.</title>
        <authorList>
            <person name="Xiong Q."/>
            <person name="Wan A.T.-Y."/>
            <person name="Liu X.-Y."/>
            <person name="Fung C.S.-H."/>
            <person name="Xiao X."/>
            <person name="Malainual N."/>
            <person name="Hou J."/>
            <person name="Wang L."/>
            <person name="Wang M."/>
            <person name="Yang K."/>
            <person name="Cui Y."/>
            <person name="Leung E."/>
            <person name="Nong W."/>
            <person name="Shin S.-K."/>
            <person name="Au S."/>
            <person name="Jeong K.Y."/>
            <person name="Chew F.T."/>
            <person name="Hui J."/>
            <person name="Leung T.F."/>
            <person name="Tungtrongchitr A."/>
            <person name="Zhong N."/>
            <person name="Liu Z."/>
            <person name="Tsui S."/>
        </authorList>
    </citation>
    <scope>NUCLEOTIDE SEQUENCE</scope>
    <source>
        <strain evidence="2">Derf</strain>
        <tissue evidence="2">Whole organism</tissue>
    </source>
</reference>
<feature type="transmembrane region" description="Helical" evidence="1">
    <location>
        <begin position="59"/>
        <end position="78"/>
    </location>
</feature>
<feature type="transmembrane region" description="Helical" evidence="1">
    <location>
        <begin position="452"/>
        <end position="471"/>
    </location>
</feature>
<feature type="transmembrane region" description="Helical" evidence="1">
    <location>
        <begin position="404"/>
        <end position="423"/>
    </location>
</feature>
<proteinExistence type="predicted"/>
<feature type="transmembrane region" description="Helical" evidence="1">
    <location>
        <begin position="575"/>
        <end position="598"/>
    </location>
</feature>
<feature type="transmembrane region" description="Helical" evidence="1">
    <location>
        <begin position="678"/>
        <end position="699"/>
    </location>
</feature>
<keyword evidence="1" id="KW-0472">Membrane</keyword>
<dbReference type="AlphaFoldDB" id="A0A922KXH2"/>
<feature type="transmembrane region" description="Helical" evidence="1">
    <location>
        <begin position="340"/>
        <end position="364"/>
    </location>
</feature>
<keyword evidence="1" id="KW-0812">Transmembrane</keyword>
<feature type="transmembrane region" description="Helical" evidence="1">
    <location>
        <begin position="483"/>
        <end position="508"/>
    </location>
</feature>
<feature type="transmembrane region" description="Helical" evidence="1">
    <location>
        <begin position="306"/>
        <end position="328"/>
    </location>
</feature>
<keyword evidence="1" id="KW-1133">Transmembrane helix</keyword>
<feature type="transmembrane region" description="Helical" evidence="1">
    <location>
        <begin position="206"/>
        <end position="227"/>
    </location>
</feature>
<keyword evidence="3" id="KW-1185">Reference proteome</keyword>
<feature type="transmembrane region" description="Helical" evidence="1">
    <location>
        <begin position="169"/>
        <end position="186"/>
    </location>
</feature>
<dbReference type="Proteomes" id="UP000790347">
    <property type="component" value="Unassembled WGS sequence"/>
</dbReference>
<evidence type="ECO:0000256" key="1">
    <source>
        <dbReference type="SAM" id="Phobius"/>
    </source>
</evidence>
<accession>A0A922KXH2</accession>
<organism evidence="2 3">
    <name type="scientific">Dermatophagoides farinae</name>
    <name type="common">American house dust mite</name>
    <dbReference type="NCBI Taxonomy" id="6954"/>
    <lineage>
        <taxon>Eukaryota</taxon>
        <taxon>Metazoa</taxon>
        <taxon>Ecdysozoa</taxon>
        <taxon>Arthropoda</taxon>
        <taxon>Chelicerata</taxon>
        <taxon>Arachnida</taxon>
        <taxon>Acari</taxon>
        <taxon>Acariformes</taxon>
        <taxon>Sarcoptiformes</taxon>
        <taxon>Astigmata</taxon>
        <taxon>Psoroptidia</taxon>
        <taxon>Analgoidea</taxon>
        <taxon>Pyroglyphidae</taxon>
        <taxon>Dermatophagoidinae</taxon>
        <taxon>Dermatophagoides</taxon>
    </lineage>
</organism>
<gene>
    <name evidence="2" type="ORF">DERF_014810</name>
</gene>
<sequence>MSLIRWFVSEMIPIKNLDYIQTYLQLQKQIAHNEQHHHILCTNFRDHQKSDASRIISKLIWFQIFQLFRYLLLFFLPLNAEQRILAFDIFYIYGINDVMNLLGVFLTCLGIYLIYKLYLDVPDNVVRLMDMILFKTHGDRYFLHKQHKQQNICHFIRHKMTESIQQNQLFVLALNMFTLYSIYVFINEMTIFFQRITHDEDENILWLTIRYSIMVSYILCSLMNCLFFDLAQFIMAHCYMLIMYVFLFLTWTLFLKLDQINLFLDKKPISGEHHPHYYSRIVNRFLWLYNHTFIQVDRLTRYESDLFSSYLIANFPMNLLVIVTTYLIDNNNQLHAWKFFATAVIGQQLIGFFVIHLICSIYTIKIHKCSHKLIYWSIHFPLRPLSLHVRSSLYIEKIHTSKQYGIVLGGAVVISMIFFLKTVTKIANNDKKVISSTNFGQKSDANRIINHIIWFQTFQLFRYLLLFFLPLNNEHRILVFDIFYIYGLPNAMNLMGVFLTCLGIYLIYKLYLDIPDNVVRLMDMILFKSDGDRYFLHKQHKQQNICHFIRGKMIEFIQQNQTHSDRIIYDDNENILWLTIRYSLIVSRILCSLLNCLLFDGAQFMMAHCYLLFMYQFIVITWTIFLKLDQINSTLDTKRIMNKSHPRYYSRIVNRFLWLHGHNFDQVNRLTCYESDLFSSYLIANFPMNLLLIITTYFFDNNNQFYLWKFLLLLIHKCSHKIIYYSVHFPLRPLSLHIRTSLYIEKIHTLNQYGIIFGRATLISMMSFLKFFFFYLQSLMLMYNLLKN</sequence>
<name>A0A922KXH2_DERFA</name>
<feature type="transmembrane region" description="Helical" evidence="1">
    <location>
        <begin position="98"/>
        <end position="119"/>
    </location>
</feature>